<reference evidence="1 2" key="1">
    <citation type="submission" date="2024-04" db="EMBL/GenBank/DDBJ databases">
        <title>Phyllosticta paracitricarpa is synonymous to the EU quarantine fungus P. citricarpa based on phylogenomic analyses.</title>
        <authorList>
            <consortium name="Lawrence Berkeley National Laboratory"/>
            <person name="Van ingen-buijs V.A."/>
            <person name="Van westerhoven A.C."/>
            <person name="Haridas S."/>
            <person name="Skiadas P."/>
            <person name="Martin F."/>
            <person name="Groenewald J.Z."/>
            <person name="Crous P.W."/>
            <person name="Seidl M.F."/>
        </authorList>
    </citation>
    <scope>NUCLEOTIDE SEQUENCE [LARGE SCALE GENOMIC DNA]</scope>
    <source>
        <strain evidence="1 2">CBS 141358</strain>
    </source>
</reference>
<evidence type="ECO:0000313" key="1">
    <source>
        <dbReference type="EMBL" id="KAK7611638.1"/>
    </source>
</evidence>
<name>A0ABR1NA73_9PEZI</name>
<sequence>MLAHQPLDSGAGVFYSHTLAQEGLRGQIPWQYLQANSPRREAMQWMTRTEGYPIGEMPVAGLDQVHSANIPAYSLQPPDMTAEDQFTAEVALFIRRKRESFAQPVGWLSEHVLTDTGDAVNSQLLCQMESGIPTPSENPTVAEFVASIIGRIFFPGVVERVAMFYLMVKFLNVSKPHIGMTPRVLSNDHVQLLTTSKWRISSTMEYYHAIPECLKPTAEQSIVPHPAWVDFLPWPRLRDEFISRPDLAGQGNALLTLSQLARVNWPPEIPLPFDYRAGDWRMPDLGTASEQLPDAFKQHVSNVNNWSLDSSVDNFYPDIIFADKV</sequence>
<keyword evidence="2" id="KW-1185">Reference proteome</keyword>
<evidence type="ECO:0000313" key="2">
    <source>
        <dbReference type="Proteomes" id="UP001367316"/>
    </source>
</evidence>
<dbReference type="EMBL" id="JBBPBF010000013">
    <property type="protein sequence ID" value="KAK7611638.1"/>
    <property type="molecule type" value="Genomic_DNA"/>
</dbReference>
<protein>
    <submittedName>
        <fullName evidence="1">Uncharacterized protein</fullName>
    </submittedName>
</protein>
<dbReference type="Pfam" id="PF11905">
    <property type="entry name" value="DUF3425"/>
    <property type="match status" value="1"/>
</dbReference>
<proteinExistence type="predicted"/>
<comment type="caution">
    <text evidence="1">The sequence shown here is derived from an EMBL/GenBank/DDBJ whole genome shotgun (WGS) entry which is preliminary data.</text>
</comment>
<dbReference type="PANTHER" id="PTHR37012:SF2">
    <property type="entry name" value="BZIP DOMAIN-CONTAINING PROTEIN-RELATED"/>
    <property type="match status" value="1"/>
</dbReference>
<gene>
    <name evidence="1" type="ORF">JOL62DRAFT_64689</name>
</gene>
<dbReference type="PANTHER" id="PTHR37012">
    <property type="entry name" value="B-ZIP TRANSCRIPTION FACTOR (EUROFUNG)-RELATED"/>
    <property type="match status" value="1"/>
</dbReference>
<organism evidence="1 2">
    <name type="scientific">Phyllosticta paracitricarpa</name>
    <dbReference type="NCBI Taxonomy" id="2016321"/>
    <lineage>
        <taxon>Eukaryota</taxon>
        <taxon>Fungi</taxon>
        <taxon>Dikarya</taxon>
        <taxon>Ascomycota</taxon>
        <taxon>Pezizomycotina</taxon>
        <taxon>Dothideomycetes</taxon>
        <taxon>Dothideomycetes incertae sedis</taxon>
        <taxon>Botryosphaeriales</taxon>
        <taxon>Phyllostictaceae</taxon>
        <taxon>Phyllosticta</taxon>
    </lineage>
</organism>
<dbReference type="Proteomes" id="UP001367316">
    <property type="component" value="Unassembled WGS sequence"/>
</dbReference>
<accession>A0ABR1NA73</accession>
<dbReference type="InterPro" id="IPR021833">
    <property type="entry name" value="DUF3425"/>
</dbReference>